<protein>
    <submittedName>
        <fullName evidence="1">Unannotated protein</fullName>
    </submittedName>
</protein>
<sequence>MKPRKSGKVAPSQTPPAQEATYTMGYESVVVTDAQLNRLKADQYAAEGMQKYYKFKAWLHYANLKRWQGQGHHFHYLSSDGAIHCTCGLTIYTDAREGEGPAVAISDLVAKALESLDLSPLQKIRGHRNLPSLRGYSVAITVDYVWVEERDVYLWTVICQGCGEFEVEVLGRDAQVFEDAHNESCKSEVT</sequence>
<name>A0A6J6LPY2_9ZZZZ</name>
<accession>A0A6J6LPY2</accession>
<gene>
    <name evidence="1" type="ORF">UFOPK2329_00111</name>
</gene>
<evidence type="ECO:0000313" key="1">
    <source>
        <dbReference type="EMBL" id="CAB4663791.1"/>
    </source>
</evidence>
<dbReference type="EMBL" id="CAEZWZ010000007">
    <property type="protein sequence ID" value="CAB4663791.1"/>
    <property type="molecule type" value="Genomic_DNA"/>
</dbReference>
<reference evidence="1" key="1">
    <citation type="submission" date="2020-05" db="EMBL/GenBank/DDBJ databases">
        <authorList>
            <person name="Chiriac C."/>
            <person name="Salcher M."/>
            <person name="Ghai R."/>
            <person name="Kavagutti S V."/>
        </authorList>
    </citation>
    <scope>NUCLEOTIDE SEQUENCE</scope>
</reference>
<dbReference type="AlphaFoldDB" id="A0A6J6LPY2"/>
<proteinExistence type="predicted"/>
<organism evidence="1">
    <name type="scientific">freshwater metagenome</name>
    <dbReference type="NCBI Taxonomy" id="449393"/>
    <lineage>
        <taxon>unclassified sequences</taxon>
        <taxon>metagenomes</taxon>
        <taxon>ecological metagenomes</taxon>
    </lineage>
</organism>